<dbReference type="EMBL" id="CP059399">
    <property type="protein sequence ID" value="QLY29914.1"/>
    <property type="molecule type" value="Genomic_DNA"/>
</dbReference>
<keyword evidence="2" id="KW-1185">Reference proteome</keyword>
<name>A0A7D6V9C0_9NOCA</name>
<sequence length="113" mass="12571">MNDRPGEDYPRNAAEAEEFLKDLTFDDDAPVGELPGPDAPVTVLRSVRLPFEMDQRIREEAEHRGISMSDLIRDFLAIELAALDDDAPISRADARRALTAALANLHPLHQRPA</sequence>
<dbReference type="Proteomes" id="UP000515512">
    <property type="component" value="Chromosome"/>
</dbReference>
<dbReference type="RefSeq" id="WP_181581116.1">
    <property type="nucleotide sequence ID" value="NZ_CP059399.1"/>
</dbReference>
<dbReference type="AlphaFoldDB" id="A0A7D6V9C0"/>
<gene>
    <name evidence="1" type="ORF">H0264_32680</name>
</gene>
<protein>
    <submittedName>
        <fullName evidence="1">Ribbon-helix-helix protein, CopG family</fullName>
    </submittedName>
</protein>
<organism evidence="1 2">
    <name type="scientific">Nocardia huaxiensis</name>
    <dbReference type="NCBI Taxonomy" id="2755382"/>
    <lineage>
        <taxon>Bacteria</taxon>
        <taxon>Bacillati</taxon>
        <taxon>Actinomycetota</taxon>
        <taxon>Actinomycetes</taxon>
        <taxon>Mycobacteriales</taxon>
        <taxon>Nocardiaceae</taxon>
        <taxon>Nocardia</taxon>
    </lineage>
</organism>
<reference evidence="1 2" key="1">
    <citation type="submission" date="2020-07" db="EMBL/GenBank/DDBJ databases">
        <authorList>
            <person name="Zhuang K."/>
            <person name="Ran Y."/>
        </authorList>
    </citation>
    <scope>NUCLEOTIDE SEQUENCE [LARGE SCALE GENOMIC DNA]</scope>
    <source>
        <strain evidence="1 2">WCH-YHL-001</strain>
    </source>
</reference>
<proteinExistence type="predicted"/>
<dbReference type="SUPFAM" id="SSF47598">
    <property type="entry name" value="Ribbon-helix-helix"/>
    <property type="match status" value="1"/>
</dbReference>
<accession>A0A7D6V9C0</accession>
<dbReference type="GO" id="GO:0006355">
    <property type="term" value="P:regulation of DNA-templated transcription"/>
    <property type="evidence" value="ECO:0007669"/>
    <property type="project" value="InterPro"/>
</dbReference>
<evidence type="ECO:0000313" key="1">
    <source>
        <dbReference type="EMBL" id="QLY29914.1"/>
    </source>
</evidence>
<dbReference type="InterPro" id="IPR010985">
    <property type="entry name" value="Ribbon_hlx_hlx"/>
</dbReference>
<dbReference type="KEGG" id="nhu:H0264_32680"/>
<evidence type="ECO:0000313" key="2">
    <source>
        <dbReference type="Proteomes" id="UP000515512"/>
    </source>
</evidence>